<dbReference type="InterPro" id="IPR002401">
    <property type="entry name" value="Cyt_P450_E_grp-I"/>
</dbReference>
<keyword evidence="11 14" id="KW-0503">Monooxygenase</keyword>
<comment type="subcellular location">
    <subcellularLocation>
        <location evidence="3">Endoplasmic reticulum membrane</location>
        <topology evidence="3">Peripheral membrane protein</topology>
    </subcellularLocation>
    <subcellularLocation>
        <location evidence="2">Microsome membrane</location>
        <topology evidence="2">Peripheral membrane protein</topology>
    </subcellularLocation>
</comment>
<evidence type="ECO:0000256" key="5">
    <source>
        <dbReference type="ARBA" id="ARBA00022617"/>
    </source>
</evidence>
<dbReference type="GO" id="GO:0020037">
    <property type="term" value="F:heme binding"/>
    <property type="evidence" value="ECO:0007669"/>
    <property type="project" value="InterPro"/>
</dbReference>
<dbReference type="EMBL" id="VTPC01089981">
    <property type="protein sequence ID" value="KAF2885199.1"/>
    <property type="molecule type" value="Genomic_DNA"/>
</dbReference>
<evidence type="ECO:0000256" key="4">
    <source>
        <dbReference type="ARBA" id="ARBA00010617"/>
    </source>
</evidence>
<dbReference type="SUPFAM" id="SSF48264">
    <property type="entry name" value="Cytochrome P450"/>
    <property type="match status" value="1"/>
</dbReference>
<evidence type="ECO:0000256" key="13">
    <source>
        <dbReference type="PIRSR" id="PIRSR602401-1"/>
    </source>
</evidence>
<comment type="similarity">
    <text evidence="4 14">Belongs to the cytochrome P450 family.</text>
</comment>
<sequence>MLAIIFASLLLIWIYIKVLKPYEYWKNKGVTYVKPWPLFGNMAPVTFRRKAFSQHLQDLYSADPNKRYIGFYQFLSPTLLIRDPDLIKTIAIKEFSAFPDHRTFTSEEADPLGSRNLFALTAAKGWHDLRATISPAFTTSKMKLIFGFMDQCADQFVNYFKKQEGTVIFETKDAFSRFTNDVIGSTVFGINCDSLEDRENEFYLNGKSLADFSGIKALKFFLSTISPGLVKFFKITFFDEACNNFYRDIIKNSIKIREEKQIVRPDMIHLLLEARKGRLKHEHQNETIDSGFAVAEESEIGKSQNRKKAELTDEDITAQAVAFYFAGFDAVSTLMSFISYELALNTDIQDKLREEINAVLENNSGKITYEAVLGMKYLDCVISEGLRKWPGPFVERVSARDYTIKPKYTEEKPLHLKKGSVVWFPLYPIHRDPENYPEPEKFDPERFNEENKRNIKPFTYIPFGAGPRNCIASRFALLEAKVITVKIIENFEIVPVVKTKIPLEISKSRVDNLPDDGIWYRDESSSQIQALQQVFSKTSYMARNQSERPTSSDVFSTLYQPRAIKKRLIHFLKKHHSDGQYVFWYDRYDELF</sequence>
<evidence type="ECO:0000256" key="10">
    <source>
        <dbReference type="ARBA" id="ARBA00023004"/>
    </source>
</evidence>
<dbReference type="OrthoDB" id="2789670at2759"/>
<evidence type="ECO:0000256" key="7">
    <source>
        <dbReference type="ARBA" id="ARBA00022824"/>
    </source>
</evidence>
<evidence type="ECO:0000256" key="6">
    <source>
        <dbReference type="ARBA" id="ARBA00022723"/>
    </source>
</evidence>
<evidence type="ECO:0000313" key="15">
    <source>
        <dbReference type="EMBL" id="KAF2885199.1"/>
    </source>
</evidence>
<organism evidence="15 16">
    <name type="scientific">Ignelater luminosus</name>
    <name type="common">Cucubano</name>
    <name type="synonym">Pyrophorus luminosus</name>
    <dbReference type="NCBI Taxonomy" id="2038154"/>
    <lineage>
        <taxon>Eukaryota</taxon>
        <taxon>Metazoa</taxon>
        <taxon>Ecdysozoa</taxon>
        <taxon>Arthropoda</taxon>
        <taxon>Hexapoda</taxon>
        <taxon>Insecta</taxon>
        <taxon>Pterygota</taxon>
        <taxon>Neoptera</taxon>
        <taxon>Endopterygota</taxon>
        <taxon>Coleoptera</taxon>
        <taxon>Polyphaga</taxon>
        <taxon>Elateriformia</taxon>
        <taxon>Elateroidea</taxon>
        <taxon>Elateridae</taxon>
        <taxon>Agrypninae</taxon>
        <taxon>Pyrophorini</taxon>
        <taxon>Ignelater</taxon>
    </lineage>
</organism>
<keyword evidence="8" id="KW-0492">Microsome</keyword>
<dbReference type="PROSITE" id="PS00086">
    <property type="entry name" value="CYTOCHROME_P450"/>
    <property type="match status" value="1"/>
</dbReference>
<evidence type="ECO:0008006" key="17">
    <source>
        <dbReference type="Google" id="ProtNLM"/>
    </source>
</evidence>
<keyword evidence="12" id="KW-0472">Membrane</keyword>
<comment type="cofactor">
    <cofactor evidence="1 13">
        <name>heme</name>
        <dbReference type="ChEBI" id="CHEBI:30413"/>
    </cofactor>
</comment>
<dbReference type="PRINTS" id="PR00385">
    <property type="entry name" value="P450"/>
</dbReference>
<dbReference type="InterPro" id="IPR001128">
    <property type="entry name" value="Cyt_P450"/>
</dbReference>
<evidence type="ECO:0000313" key="16">
    <source>
        <dbReference type="Proteomes" id="UP000801492"/>
    </source>
</evidence>
<name>A0A8K0CFG6_IGNLU</name>
<dbReference type="PANTHER" id="PTHR24292:SF54">
    <property type="entry name" value="CYP9F3-RELATED"/>
    <property type="match status" value="1"/>
</dbReference>
<evidence type="ECO:0000256" key="8">
    <source>
        <dbReference type="ARBA" id="ARBA00022848"/>
    </source>
</evidence>
<keyword evidence="10 13" id="KW-0408">Iron</keyword>
<dbReference type="FunFam" id="1.10.630.10:FF:000042">
    <property type="entry name" value="Cytochrome P450"/>
    <property type="match status" value="1"/>
</dbReference>
<keyword evidence="7" id="KW-0256">Endoplasmic reticulum</keyword>
<dbReference type="Proteomes" id="UP000801492">
    <property type="component" value="Unassembled WGS sequence"/>
</dbReference>
<evidence type="ECO:0000256" key="2">
    <source>
        <dbReference type="ARBA" id="ARBA00004174"/>
    </source>
</evidence>
<dbReference type="CDD" id="cd11056">
    <property type="entry name" value="CYP6-like"/>
    <property type="match status" value="1"/>
</dbReference>
<dbReference type="Pfam" id="PF00067">
    <property type="entry name" value="p450"/>
    <property type="match status" value="1"/>
</dbReference>
<dbReference type="GO" id="GO:0005789">
    <property type="term" value="C:endoplasmic reticulum membrane"/>
    <property type="evidence" value="ECO:0007669"/>
    <property type="project" value="UniProtKB-SubCell"/>
</dbReference>
<keyword evidence="5 13" id="KW-0349">Heme</keyword>
<dbReference type="Gene3D" id="1.10.630.10">
    <property type="entry name" value="Cytochrome P450"/>
    <property type="match status" value="1"/>
</dbReference>
<accession>A0A8K0CFG6</accession>
<keyword evidence="6 13" id="KW-0479">Metal-binding</keyword>
<dbReference type="InterPro" id="IPR050476">
    <property type="entry name" value="Insect_CytP450_Detox"/>
</dbReference>
<evidence type="ECO:0000256" key="14">
    <source>
        <dbReference type="RuleBase" id="RU000461"/>
    </source>
</evidence>
<evidence type="ECO:0000256" key="3">
    <source>
        <dbReference type="ARBA" id="ARBA00004406"/>
    </source>
</evidence>
<proteinExistence type="inferred from homology"/>
<dbReference type="GO" id="GO:0016705">
    <property type="term" value="F:oxidoreductase activity, acting on paired donors, with incorporation or reduction of molecular oxygen"/>
    <property type="evidence" value="ECO:0007669"/>
    <property type="project" value="InterPro"/>
</dbReference>
<reference evidence="15" key="1">
    <citation type="submission" date="2019-08" db="EMBL/GenBank/DDBJ databases">
        <title>The genome of the North American firefly Photinus pyralis.</title>
        <authorList>
            <consortium name="Photinus pyralis genome working group"/>
            <person name="Fallon T.R."/>
            <person name="Sander Lower S.E."/>
            <person name="Weng J.-K."/>
        </authorList>
    </citation>
    <scope>NUCLEOTIDE SEQUENCE</scope>
    <source>
        <strain evidence="15">TRF0915ILg1</strain>
        <tissue evidence="15">Whole body</tissue>
    </source>
</reference>
<gene>
    <name evidence="15" type="ORF">ILUMI_20974</name>
</gene>
<keyword evidence="16" id="KW-1185">Reference proteome</keyword>
<dbReference type="GO" id="GO:0004497">
    <property type="term" value="F:monooxygenase activity"/>
    <property type="evidence" value="ECO:0007669"/>
    <property type="project" value="UniProtKB-KW"/>
</dbReference>
<comment type="caution">
    <text evidence="15">The sequence shown here is derived from an EMBL/GenBank/DDBJ whole genome shotgun (WGS) entry which is preliminary data.</text>
</comment>
<dbReference type="InterPro" id="IPR017972">
    <property type="entry name" value="Cyt_P450_CS"/>
</dbReference>
<dbReference type="GO" id="GO:0005506">
    <property type="term" value="F:iron ion binding"/>
    <property type="evidence" value="ECO:0007669"/>
    <property type="project" value="InterPro"/>
</dbReference>
<evidence type="ECO:0000256" key="9">
    <source>
        <dbReference type="ARBA" id="ARBA00023002"/>
    </source>
</evidence>
<dbReference type="PRINTS" id="PR00463">
    <property type="entry name" value="EP450I"/>
</dbReference>
<evidence type="ECO:0000256" key="11">
    <source>
        <dbReference type="ARBA" id="ARBA00023033"/>
    </source>
</evidence>
<dbReference type="PANTHER" id="PTHR24292">
    <property type="entry name" value="CYTOCHROME P450"/>
    <property type="match status" value="1"/>
</dbReference>
<dbReference type="AlphaFoldDB" id="A0A8K0CFG6"/>
<dbReference type="InterPro" id="IPR036396">
    <property type="entry name" value="Cyt_P450_sf"/>
</dbReference>
<evidence type="ECO:0000256" key="12">
    <source>
        <dbReference type="ARBA" id="ARBA00023136"/>
    </source>
</evidence>
<feature type="binding site" description="axial binding residue" evidence="13">
    <location>
        <position position="470"/>
    </location>
    <ligand>
        <name>heme</name>
        <dbReference type="ChEBI" id="CHEBI:30413"/>
    </ligand>
    <ligandPart>
        <name>Fe</name>
        <dbReference type="ChEBI" id="CHEBI:18248"/>
    </ligandPart>
</feature>
<keyword evidence="9 14" id="KW-0560">Oxidoreductase</keyword>
<protein>
    <recommendedName>
        <fullName evidence="17">Cytochrome P450</fullName>
    </recommendedName>
</protein>
<evidence type="ECO:0000256" key="1">
    <source>
        <dbReference type="ARBA" id="ARBA00001971"/>
    </source>
</evidence>